<dbReference type="Gene3D" id="3.40.50.1820">
    <property type="entry name" value="alpha/beta hydrolase"/>
    <property type="match status" value="1"/>
</dbReference>
<name>A0A4R2F9T2_9GAMM</name>
<dbReference type="PANTHER" id="PTHR10794:SF94">
    <property type="entry name" value="ESTERASE YHET-RELATED"/>
    <property type="match status" value="1"/>
</dbReference>
<dbReference type="InterPro" id="IPR029058">
    <property type="entry name" value="AB_hydrolase_fold"/>
</dbReference>
<dbReference type="GO" id="GO:0034338">
    <property type="term" value="F:short-chain carboxylesterase activity"/>
    <property type="evidence" value="ECO:0007669"/>
    <property type="project" value="TreeGrafter"/>
</dbReference>
<proteinExistence type="inferred from homology"/>
<feature type="active site" description="Charge relay system" evidence="4">
    <location>
        <position position="292"/>
    </location>
</feature>
<dbReference type="EMBL" id="SLWF01000025">
    <property type="protein sequence ID" value="TCN81278.1"/>
    <property type="molecule type" value="Genomic_DNA"/>
</dbReference>
<dbReference type="PROSITE" id="PS01133">
    <property type="entry name" value="UPF0017"/>
    <property type="match status" value="1"/>
</dbReference>
<protein>
    <recommendedName>
        <fullName evidence="5">AB hydrolase-1 domain-containing protein</fullName>
    </recommendedName>
</protein>
<dbReference type="OrthoDB" id="332676at2"/>
<gene>
    <name evidence="6" type="ORF">EDC91_12540</name>
</gene>
<evidence type="ECO:0000313" key="7">
    <source>
        <dbReference type="Proteomes" id="UP000294832"/>
    </source>
</evidence>
<dbReference type="InterPro" id="IPR050960">
    <property type="entry name" value="AB_hydrolase_4_sf"/>
</dbReference>
<dbReference type="InterPro" id="IPR000073">
    <property type="entry name" value="AB_hydrolase_1"/>
</dbReference>
<sequence>MQPLFSPPWWGSNPHLQTILPVLTKIAKVTLQRERVELEDGDFIDLDWLSTPPSGKPLLVLLHGLEGSADSHYARRMLAACARQQLAVVVHHHRGCSGEPNRLNRSYHSGDTGDIGHTLKLLRQRYPQSPLLAVGYSLGGNVLAKYQGEQGNASLLSRAAVVSAPLELAGCSRKLERGFSRLYQRYLLRQLQQKMQAKIALSPLPVQQDGNSIRRLNTFYKFDDQLTGPMHGFAGADDYYRRASALPLIDHITRPTLFIHAADDPFMSHSVIPDTTSLPTCVQYELYPHGGHVGFIDGGTPWRPQYFLERRLLQYLLEDENAGTL</sequence>
<dbReference type="NCBIfam" id="NF008218">
    <property type="entry name" value="PRK10985.1"/>
    <property type="match status" value="1"/>
</dbReference>
<comment type="caution">
    <text evidence="6">The sequence shown here is derived from an EMBL/GenBank/DDBJ whole genome shotgun (WGS) entry which is preliminary data.</text>
</comment>
<evidence type="ECO:0000259" key="5">
    <source>
        <dbReference type="Pfam" id="PF00561"/>
    </source>
</evidence>
<evidence type="ECO:0000256" key="1">
    <source>
        <dbReference type="ARBA" id="ARBA00010884"/>
    </source>
</evidence>
<reference evidence="6 7" key="1">
    <citation type="submission" date="2019-03" db="EMBL/GenBank/DDBJ databases">
        <title>Freshwater and sediment microbial communities from various areas in North America, analyzing microbe dynamics in response to fracking.</title>
        <authorList>
            <person name="Lamendella R."/>
        </authorList>
    </citation>
    <scope>NUCLEOTIDE SEQUENCE [LARGE SCALE GENOMIC DNA]</scope>
    <source>
        <strain evidence="6 7">74A</strain>
    </source>
</reference>
<keyword evidence="7" id="KW-1185">Reference proteome</keyword>
<evidence type="ECO:0000256" key="3">
    <source>
        <dbReference type="ARBA" id="ARBA00022801"/>
    </source>
</evidence>
<dbReference type="InterPro" id="IPR000952">
    <property type="entry name" value="AB_hydrolase_4_CS"/>
</dbReference>
<evidence type="ECO:0000313" key="6">
    <source>
        <dbReference type="EMBL" id="TCN81278.1"/>
    </source>
</evidence>
<dbReference type="SUPFAM" id="SSF53474">
    <property type="entry name" value="alpha/beta-Hydrolases"/>
    <property type="match status" value="1"/>
</dbReference>
<keyword evidence="3" id="KW-0378">Hydrolase</keyword>
<dbReference type="PIRSF" id="PIRSF005211">
    <property type="entry name" value="Ab_hydro_YheT"/>
    <property type="match status" value="1"/>
</dbReference>
<accession>A0A4R2F9T2</accession>
<evidence type="ECO:0000256" key="4">
    <source>
        <dbReference type="PIRSR" id="PIRSR005211-1"/>
    </source>
</evidence>
<dbReference type="Pfam" id="PF00561">
    <property type="entry name" value="Abhydrolase_1"/>
    <property type="match status" value="1"/>
</dbReference>
<dbReference type="AlphaFoldDB" id="A0A4R2F9T2"/>
<evidence type="ECO:0000256" key="2">
    <source>
        <dbReference type="ARBA" id="ARBA00022487"/>
    </source>
</evidence>
<dbReference type="Proteomes" id="UP000294832">
    <property type="component" value="Unassembled WGS sequence"/>
</dbReference>
<dbReference type="PANTHER" id="PTHR10794">
    <property type="entry name" value="ABHYDROLASE DOMAIN-CONTAINING PROTEIN"/>
    <property type="match status" value="1"/>
</dbReference>
<organism evidence="6 7">
    <name type="scientific">Shewanella fodinae</name>
    <dbReference type="NCBI Taxonomy" id="552357"/>
    <lineage>
        <taxon>Bacteria</taxon>
        <taxon>Pseudomonadati</taxon>
        <taxon>Pseudomonadota</taxon>
        <taxon>Gammaproteobacteria</taxon>
        <taxon>Alteromonadales</taxon>
        <taxon>Shewanellaceae</taxon>
        <taxon>Shewanella</taxon>
    </lineage>
</organism>
<feature type="active site" description="Charge relay system" evidence="4">
    <location>
        <position position="264"/>
    </location>
</feature>
<feature type="active site" description="Charge relay system" evidence="4">
    <location>
        <position position="137"/>
    </location>
</feature>
<keyword evidence="2" id="KW-0719">Serine esterase</keyword>
<dbReference type="GO" id="GO:0047372">
    <property type="term" value="F:monoacylglycerol lipase activity"/>
    <property type="evidence" value="ECO:0007669"/>
    <property type="project" value="TreeGrafter"/>
</dbReference>
<dbReference type="InterPro" id="IPR012020">
    <property type="entry name" value="ABHD4"/>
</dbReference>
<feature type="domain" description="AB hydrolase-1" evidence="5">
    <location>
        <begin position="57"/>
        <end position="298"/>
    </location>
</feature>
<dbReference type="RefSeq" id="WP_133039874.1">
    <property type="nucleotide sequence ID" value="NZ_SLWF01000025.1"/>
</dbReference>
<comment type="similarity">
    <text evidence="1">Belongs to the AB hydrolase superfamily. AB hydrolase 4 family.</text>
</comment>